<dbReference type="InterPro" id="IPR006860">
    <property type="entry name" value="FecR"/>
</dbReference>
<protein>
    <submittedName>
        <fullName evidence="3">FecR domain-containing protein</fullName>
    </submittedName>
</protein>
<feature type="domain" description="FecR protein" evidence="2">
    <location>
        <begin position="129"/>
        <end position="240"/>
    </location>
</feature>
<reference evidence="3" key="1">
    <citation type="submission" date="2021-06" db="EMBL/GenBank/DDBJ databases">
        <title>44 bacteria genomes isolated from Dapeng, Shenzhen.</title>
        <authorList>
            <person name="Zheng W."/>
            <person name="Yu S."/>
            <person name="Huang Y."/>
        </authorList>
    </citation>
    <scope>NUCLEOTIDE SEQUENCE</scope>
    <source>
        <strain evidence="3">DP5N28-2</strain>
    </source>
</reference>
<dbReference type="Proteomes" id="UP000753961">
    <property type="component" value="Unassembled WGS sequence"/>
</dbReference>
<proteinExistence type="predicted"/>
<dbReference type="EMBL" id="JAHVHU010000012">
    <property type="protein sequence ID" value="MBY5959120.1"/>
    <property type="molecule type" value="Genomic_DNA"/>
</dbReference>
<feature type="region of interest" description="Disordered" evidence="1">
    <location>
        <begin position="244"/>
        <end position="275"/>
    </location>
</feature>
<dbReference type="PANTHER" id="PTHR30273:SF2">
    <property type="entry name" value="PROTEIN FECR"/>
    <property type="match status" value="1"/>
</dbReference>
<dbReference type="AlphaFoldDB" id="A0A953HVB8"/>
<dbReference type="InterPro" id="IPR012373">
    <property type="entry name" value="Ferrdict_sens_TM"/>
</dbReference>
<organism evidence="3 4">
    <name type="scientific">Membranihabitans marinus</name>
    <dbReference type="NCBI Taxonomy" id="1227546"/>
    <lineage>
        <taxon>Bacteria</taxon>
        <taxon>Pseudomonadati</taxon>
        <taxon>Bacteroidota</taxon>
        <taxon>Saprospiria</taxon>
        <taxon>Saprospirales</taxon>
        <taxon>Saprospiraceae</taxon>
        <taxon>Membranihabitans</taxon>
    </lineage>
</organism>
<dbReference type="Gene3D" id="3.55.50.30">
    <property type="match status" value="1"/>
</dbReference>
<comment type="caution">
    <text evidence="3">The sequence shown here is derived from an EMBL/GenBank/DDBJ whole genome shotgun (WGS) entry which is preliminary data.</text>
</comment>
<evidence type="ECO:0000256" key="1">
    <source>
        <dbReference type="SAM" id="MobiDB-lite"/>
    </source>
</evidence>
<dbReference type="Gene3D" id="2.60.120.1440">
    <property type="match status" value="1"/>
</dbReference>
<evidence type="ECO:0000313" key="4">
    <source>
        <dbReference type="Proteomes" id="UP000753961"/>
    </source>
</evidence>
<dbReference type="PANTHER" id="PTHR30273">
    <property type="entry name" value="PERIPLASMIC SIGNAL SENSOR AND SIGMA FACTOR ACTIVATOR FECR-RELATED"/>
    <property type="match status" value="1"/>
</dbReference>
<keyword evidence="4" id="KW-1185">Reference proteome</keyword>
<dbReference type="RefSeq" id="WP_222580659.1">
    <property type="nucleotide sequence ID" value="NZ_JAHVHU010000012.1"/>
</dbReference>
<gene>
    <name evidence="3" type="ORF">KUV50_13290</name>
</gene>
<feature type="compositionally biased region" description="Basic and acidic residues" evidence="1">
    <location>
        <begin position="244"/>
        <end position="262"/>
    </location>
</feature>
<dbReference type="Pfam" id="PF04773">
    <property type="entry name" value="FecR"/>
    <property type="match status" value="1"/>
</dbReference>
<name>A0A953HVB8_9BACT</name>
<accession>A0A953HVB8</accession>
<dbReference type="GO" id="GO:0016989">
    <property type="term" value="F:sigma factor antagonist activity"/>
    <property type="evidence" value="ECO:0007669"/>
    <property type="project" value="TreeGrafter"/>
</dbReference>
<evidence type="ECO:0000259" key="2">
    <source>
        <dbReference type="Pfam" id="PF04773"/>
    </source>
</evidence>
<sequence>MNTPIVETHPKKEPVGNYYKKRLEKLMEKYLDRTCTPDERDELLKYIKESSGPDALDLMGAKAWIESRNHEIPDELTWHELKETRAESKKPALHVAWSRVWKWSAVAAVLLGVYFATTWSEDQNDIVSYETGYGEQLEVLLDDGTKVYLNADSKLTWDEDWVQNGMRIVQLEGEAFFDVSHIDVGDSVRTSPARSHVTTSSRMPFEVLTSDLKIRVLGTAFSTTRRRGKTEVFLESGKVELSLRSRDKQQAHTKKNDVDRTSKVTGSNNKTAADGDQVIHMEPGDWVSYSASEDVLVQKVFDQKEKKSEWKKGVLSFRDVEFRVMLESLEDLYGKSFEVVDKSLLAKRVNFGVPFKDWDTVKEMMEWMLRIEIVSLDDTQIRIKKQKGN</sequence>
<evidence type="ECO:0000313" key="3">
    <source>
        <dbReference type="EMBL" id="MBY5959120.1"/>
    </source>
</evidence>